<dbReference type="AlphaFoldDB" id="A0A0P0GDH8"/>
<feature type="transmembrane region" description="Helical" evidence="1">
    <location>
        <begin position="31"/>
        <end position="55"/>
    </location>
</feature>
<dbReference type="RefSeq" id="WP_029426500.1">
    <property type="nucleotide sequence ID" value="NZ_CP012801.1"/>
</dbReference>
<dbReference type="Proteomes" id="UP000061809">
    <property type="component" value="Chromosome"/>
</dbReference>
<evidence type="ECO:0000313" key="3">
    <source>
        <dbReference type="Proteomes" id="UP000061809"/>
    </source>
</evidence>
<evidence type="ECO:0000256" key="1">
    <source>
        <dbReference type="SAM" id="Phobius"/>
    </source>
</evidence>
<protein>
    <submittedName>
        <fullName evidence="2">Uncharacterized protein</fullName>
    </submittedName>
</protein>
<gene>
    <name evidence="2" type="ORF">BcellWH2_03103</name>
</gene>
<dbReference type="KEGG" id="bcel:BcellWH2_03103"/>
<proteinExistence type="predicted"/>
<keyword evidence="1" id="KW-1133">Transmembrane helix</keyword>
<name>A0A0P0GDH8_9BACE</name>
<dbReference type="EMBL" id="CP012801">
    <property type="protein sequence ID" value="ALJ60340.1"/>
    <property type="molecule type" value="Genomic_DNA"/>
</dbReference>
<dbReference type="PATRIC" id="fig|246787.4.peg.3210"/>
<feature type="transmembrane region" description="Helical" evidence="1">
    <location>
        <begin position="118"/>
        <end position="140"/>
    </location>
</feature>
<keyword evidence="1" id="KW-0812">Transmembrane</keyword>
<reference evidence="2 3" key="1">
    <citation type="journal article" date="2015" name="Science">
        <title>Genetic determinants of in vivo fitness and diet responsiveness in multiple human gut Bacteroides.</title>
        <authorList>
            <person name="Wu M."/>
            <person name="McNulty N.P."/>
            <person name="Rodionov D.A."/>
            <person name="Khoroshkin M.S."/>
            <person name="Griffin N.W."/>
            <person name="Cheng J."/>
            <person name="Latreille P."/>
            <person name="Kerstetter R.A."/>
            <person name="Terrapon N."/>
            <person name="Henrissat B."/>
            <person name="Osterman A.L."/>
            <person name="Gordon J.I."/>
        </authorList>
    </citation>
    <scope>NUCLEOTIDE SEQUENCE [LARGE SCALE GENOMIC DNA]</scope>
    <source>
        <strain evidence="2 3">WH2</strain>
    </source>
</reference>
<sequence length="141" mass="15869">MNTFILKYTETLIRGILTGNQLGRVTGNETVNVFITLVICLGAQLAFIAAVPTYIYAHVYHPVPKNIAYLVLVICGIISFCIVGVVYEKGVIKRLIEEARALSDEEHRMRRRALLPRFMFTHALFPVYCFLLALLLGALLK</sequence>
<organism evidence="2 3">
    <name type="scientific">Bacteroides cellulosilyticus</name>
    <dbReference type="NCBI Taxonomy" id="246787"/>
    <lineage>
        <taxon>Bacteria</taxon>
        <taxon>Pseudomonadati</taxon>
        <taxon>Bacteroidota</taxon>
        <taxon>Bacteroidia</taxon>
        <taxon>Bacteroidales</taxon>
        <taxon>Bacteroidaceae</taxon>
        <taxon>Bacteroides</taxon>
    </lineage>
</organism>
<evidence type="ECO:0000313" key="2">
    <source>
        <dbReference type="EMBL" id="ALJ60340.1"/>
    </source>
</evidence>
<feature type="transmembrane region" description="Helical" evidence="1">
    <location>
        <begin position="67"/>
        <end position="87"/>
    </location>
</feature>
<accession>A0A0P0GDH8</accession>
<keyword evidence="1" id="KW-0472">Membrane</keyword>